<dbReference type="AlphaFoldDB" id="A0A9N9M2G8"/>
<comment type="caution">
    <text evidence="3">The sequence shown here is derived from an EMBL/GenBank/DDBJ whole genome shotgun (WGS) entry which is preliminary data.</text>
</comment>
<evidence type="ECO:0000256" key="2">
    <source>
        <dbReference type="SAM" id="Phobius"/>
    </source>
</evidence>
<dbReference type="OrthoDB" id="3565479at2759"/>
<keyword evidence="2" id="KW-0812">Transmembrane</keyword>
<feature type="region of interest" description="Disordered" evidence="1">
    <location>
        <begin position="1"/>
        <end position="26"/>
    </location>
</feature>
<name>A0A9N9M2G8_9HELO</name>
<evidence type="ECO:0000256" key="1">
    <source>
        <dbReference type="SAM" id="MobiDB-lite"/>
    </source>
</evidence>
<feature type="transmembrane region" description="Helical" evidence="2">
    <location>
        <begin position="536"/>
        <end position="553"/>
    </location>
</feature>
<feature type="compositionally biased region" description="Basic and acidic residues" evidence="1">
    <location>
        <begin position="294"/>
        <end position="303"/>
    </location>
</feature>
<feature type="compositionally biased region" description="Basic and acidic residues" evidence="1">
    <location>
        <begin position="275"/>
        <end position="284"/>
    </location>
</feature>
<keyword evidence="2" id="KW-0472">Membrane</keyword>
<feature type="region of interest" description="Disordered" evidence="1">
    <location>
        <begin position="48"/>
        <end position="71"/>
    </location>
</feature>
<feature type="compositionally biased region" description="Basic and acidic residues" evidence="1">
    <location>
        <begin position="128"/>
        <end position="142"/>
    </location>
</feature>
<keyword evidence="2" id="KW-1133">Transmembrane helix</keyword>
<dbReference type="EMBL" id="CAJVRM010000695">
    <property type="protein sequence ID" value="CAG8982899.1"/>
    <property type="molecule type" value="Genomic_DNA"/>
</dbReference>
<evidence type="ECO:0000313" key="3">
    <source>
        <dbReference type="EMBL" id="CAG8982899.1"/>
    </source>
</evidence>
<protein>
    <submittedName>
        <fullName evidence="3">Uncharacterized protein</fullName>
    </submittedName>
</protein>
<organism evidence="3 4">
    <name type="scientific">Hymenoscyphus albidus</name>
    <dbReference type="NCBI Taxonomy" id="595503"/>
    <lineage>
        <taxon>Eukaryota</taxon>
        <taxon>Fungi</taxon>
        <taxon>Dikarya</taxon>
        <taxon>Ascomycota</taxon>
        <taxon>Pezizomycotina</taxon>
        <taxon>Leotiomycetes</taxon>
        <taxon>Helotiales</taxon>
        <taxon>Helotiaceae</taxon>
        <taxon>Hymenoscyphus</taxon>
    </lineage>
</organism>
<evidence type="ECO:0000313" key="4">
    <source>
        <dbReference type="Proteomes" id="UP000701801"/>
    </source>
</evidence>
<feature type="region of interest" description="Disordered" evidence="1">
    <location>
        <begin position="256"/>
        <end position="325"/>
    </location>
</feature>
<feature type="compositionally biased region" description="Basic and acidic residues" evidence="1">
    <location>
        <begin position="57"/>
        <end position="71"/>
    </location>
</feature>
<dbReference type="Proteomes" id="UP000701801">
    <property type="component" value="Unassembled WGS sequence"/>
</dbReference>
<feature type="region of interest" description="Disordered" evidence="1">
    <location>
        <begin position="127"/>
        <end position="181"/>
    </location>
</feature>
<keyword evidence="4" id="KW-1185">Reference proteome</keyword>
<proteinExistence type="predicted"/>
<reference evidence="3" key="1">
    <citation type="submission" date="2021-07" db="EMBL/GenBank/DDBJ databases">
        <authorList>
            <person name="Durling M."/>
        </authorList>
    </citation>
    <scope>NUCLEOTIDE SEQUENCE</scope>
</reference>
<feature type="compositionally biased region" description="Polar residues" evidence="1">
    <location>
        <begin position="229"/>
        <end position="244"/>
    </location>
</feature>
<sequence length="566" mass="63391">MSSSSPASTPPSTPTTPNSSQKREHFPLIRSIARGEKPIYHKIQATVEKRRVHRTTTAKERSPLEDEEQRTNKELWEGLEEDARLMPRSELEEDEAAMSDSGMDLRTRGMERGRNFVRRNIGTSALTHGEREVTGSDFESGRRFPLTGKVPYGPSVTGRHSRKPPLLHRQRSNSAGDLPRGRTSIRLLIADDEEPLVTMSPTQFSPRTPTSSSRKAVSMSWPEVRKSSPENSQTLPQNKPNKLSPQMLADIVLRESRSPAPASPTKAFTETDSFPEFHNKDNPSHEGSSSEKPNPFERVKAARSESIYSRKRGRPALSPRSSSFLKPKVNAEDEPFCIKGKNKPNKLKTLAQTNHITDFLASLDSFIQWEKRECTGLLSSGSGSSFLFNLAFASSVVDDNPLSFSSNDTTKSSEQEGFPWRGIAKDEFKGLYNATKTFIRLSVLDEGREFTISEVGSLQKELLGCLDEVCDPGMVDQMPRNELHLLVPRILDVFARETERKREEEEEGLREVCSSTAPVRNGGKTETFKTIVKPEWLLLGVVILVPLLLEYFLSFKKLEGFAVLNS</sequence>
<feature type="compositionally biased region" description="Basic residues" evidence="1">
    <location>
        <begin position="159"/>
        <end position="171"/>
    </location>
</feature>
<gene>
    <name evidence="3" type="ORF">HYALB_00002916</name>
</gene>
<accession>A0A9N9M2G8</accession>
<feature type="compositionally biased region" description="Polar residues" evidence="1">
    <location>
        <begin position="199"/>
        <end position="215"/>
    </location>
</feature>
<feature type="region of interest" description="Disordered" evidence="1">
    <location>
        <begin position="197"/>
        <end position="244"/>
    </location>
</feature>